<evidence type="ECO:0000313" key="1">
    <source>
        <dbReference type="EMBL" id="SEA55420.1"/>
    </source>
</evidence>
<dbReference type="Proteomes" id="UP000198846">
    <property type="component" value="Unassembled WGS sequence"/>
</dbReference>
<dbReference type="EMBL" id="FNQK01000018">
    <property type="protein sequence ID" value="SEA55420.1"/>
    <property type="molecule type" value="Genomic_DNA"/>
</dbReference>
<evidence type="ECO:0000313" key="2">
    <source>
        <dbReference type="Proteomes" id="UP000198846"/>
    </source>
</evidence>
<organism evidence="1 2">
    <name type="scientific">Bizionia paragorgiae</name>
    <dbReference type="NCBI Taxonomy" id="283786"/>
    <lineage>
        <taxon>Bacteria</taxon>
        <taxon>Pseudomonadati</taxon>
        <taxon>Bacteroidota</taxon>
        <taxon>Flavobacteriia</taxon>
        <taxon>Flavobacteriales</taxon>
        <taxon>Flavobacteriaceae</taxon>
        <taxon>Bizionia</taxon>
    </lineage>
</organism>
<reference evidence="1 2" key="1">
    <citation type="submission" date="2016-10" db="EMBL/GenBank/DDBJ databases">
        <authorList>
            <person name="de Groot N.N."/>
        </authorList>
    </citation>
    <scope>NUCLEOTIDE SEQUENCE [LARGE SCALE GENOMIC DNA]</scope>
    <source>
        <strain evidence="1 2">DSM 23842</strain>
    </source>
</reference>
<keyword evidence="2" id="KW-1185">Reference proteome</keyword>
<accession>A0A1H4C4Z9</accession>
<name>A0A1H4C4Z9_BIZPA</name>
<dbReference type="STRING" id="283786.SAMN04487990_1187"/>
<proteinExistence type="predicted"/>
<protein>
    <submittedName>
        <fullName evidence="1">Uncharacterized protein</fullName>
    </submittedName>
</protein>
<sequence length="35" mass="4256">MKVTDKNHKKKCLQSRLYPITWFLRAHEYDFASSL</sequence>
<dbReference type="AlphaFoldDB" id="A0A1H4C4Z9"/>
<gene>
    <name evidence="1" type="ORF">SAMN04487990_1187</name>
</gene>